<feature type="region of interest" description="Disordered" evidence="1">
    <location>
        <begin position="256"/>
        <end position="305"/>
    </location>
</feature>
<feature type="domain" description="Peptidase C14 caspase" evidence="2">
    <location>
        <begin position="2"/>
        <end position="233"/>
    </location>
</feature>
<accession>A0ABP4DEX8</accession>
<evidence type="ECO:0000256" key="1">
    <source>
        <dbReference type="SAM" id="MobiDB-lite"/>
    </source>
</evidence>
<protein>
    <recommendedName>
        <fullName evidence="2">Peptidase C14 caspase domain-containing protein</fullName>
    </recommendedName>
</protein>
<name>A0ABP4DEX8_9ACTN</name>
<keyword evidence="4" id="KW-1185">Reference proteome</keyword>
<proteinExistence type="predicted"/>
<feature type="compositionally biased region" description="Low complexity" evidence="1">
    <location>
        <begin position="278"/>
        <end position="292"/>
    </location>
</feature>
<dbReference type="Proteomes" id="UP001501072">
    <property type="component" value="Unassembled WGS sequence"/>
</dbReference>
<organism evidence="3 4">
    <name type="scientific">Streptomyces thermogriseus</name>
    <dbReference type="NCBI Taxonomy" id="75292"/>
    <lineage>
        <taxon>Bacteria</taxon>
        <taxon>Bacillati</taxon>
        <taxon>Actinomycetota</taxon>
        <taxon>Actinomycetes</taxon>
        <taxon>Kitasatosporales</taxon>
        <taxon>Streptomycetaceae</taxon>
        <taxon>Streptomyces</taxon>
    </lineage>
</organism>
<dbReference type="NCBIfam" id="NF047832">
    <property type="entry name" value="caspase_w_EACC1"/>
    <property type="match status" value="1"/>
</dbReference>
<dbReference type="RefSeq" id="WP_067394018.1">
    <property type="nucleotide sequence ID" value="NZ_BAAAHU010000016.1"/>
</dbReference>
<dbReference type="EMBL" id="BAAAHU010000016">
    <property type="protein sequence ID" value="GAA1008081.1"/>
    <property type="molecule type" value="Genomic_DNA"/>
</dbReference>
<reference evidence="4" key="1">
    <citation type="journal article" date="2019" name="Int. J. Syst. Evol. Microbiol.">
        <title>The Global Catalogue of Microorganisms (GCM) 10K type strain sequencing project: providing services to taxonomists for standard genome sequencing and annotation.</title>
        <authorList>
            <consortium name="The Broad Institute Genomics Platform"/>
            <consortium name="The Broad Institute Genome Sequencing Center for Infectious Disease"/>
            <person name="Wu L."/>
            <person name="Ma J."/>
        </authorList>
    </citation>
    <scope>NUCLEOTIDE SEQUENCE [LARGE SCALE GENOMIC DNA]</scope>
    <source>
        <strain evidence="4">JCM 11269</strain>
    </source>
</reference>
<comment type="caution">
    <text evidence="3">The sequence shown here is derived from an EMBL/GenBank/DDBJ whole genome shotgun (WGS) entry which is preliminary data.</text>
</comment>
<dbReference type="Gene3D" id="3.40.50.1460">
    <property type="match status" value="1"/>
</dbReference>
<evidence type="ECO:0000313" key="4">
    <source>
        <dbReference type="Proteomes" id="UP001501072"/>
    </source>
</evidence>
<sequence>MLIGVDSYRELDPVPAVAPGTRRLSKLLRDLWGLPKSHVTALGAGASAHQVLGAVRDAAQATRDTLVVYFAGHGLRDLDGRNLYLCLADADPNHPQVGTVAYKDLRDVLRQAGHRARYRLTFLDCCYSGLAGAMSAHGLATREELALALDEDPAPESDPTEEYGDVVLTSAPHDKQSFSPPDADCPEATGELIKVLTHGIPGMGSELSVSLVWRQVRRGLVSRGRPEPQLYAQNYAAELLGFPNRAPAAVAALPGANGPARRFGADSPEDGEPDRTDMASAPPADPSSVPEPDWQPSPIVRWRPEKETPYPGSWYFKDQRECIFALDDAWAELKKEFKEVRRRLRVPFHVRSPVSTATWLYLSTGDSRWMIVARSLRTLEDRRSGYTQHVPVDPYAGPVPSAATPPTWKLTADHVDSYREKVEQLRADINKLAGLHSDVRE</sequence>
<dbReference type="InterPro" id="IPR011600">
    <property type="entry name" value="Pept_C14_caspase"/>
</dbReference>
<gene>
    <name evidence="3" type="ORF">GCM10009564_19590</name>
</gene>
<evidence type="ECO:0000259" key="2">
    <source>
        <dbReference type="Pfam" id="PF00656"/>
    </source>
</evidence>
<evidence type="ECO:0000313" key="3">
    <source>
        <dbReference type="EMBL" id="GAA1008081.1"/>
    </source>
</evidence>
<dbReference type="Pfam" id="PF00656">
    <property type="entry name" value="Peptidase_C14"/>
    <property type="match status" value="1"/>
</dbReference>